<accession>A0A0D2KCD8</accession>
<dbReference type="PANTHER" id="PTHR10696:SF56">
    <property type="entry name" value="TAUD_TFDA-LIKE DOMAIN-CONTAINING PROTEIN"/>
    <property type="match status" value="1"/>
</dbReference>
<feature type="domain" description="TauD/TfdA-like" evidence="3">
    <location>
        <begin position="7"/>
        <end position="265"/>
    </location>
</feature>
<dbReference type="AlphaFoldDB" id="A0A0D2KCD8"/>
<dbReference type="RefSeq" id="XP_013892533.1">
    <property type="nucleotide sequence ID" value="XM_014037079.1"/>
</dbReference>
<gene>
    <name evidence="4" type="ORF">MNEG_14449</name>
</gene>
<organism evidence="4 5">
    <name type="scientific">Monoraphidium neglectum</name>
    <dbReference type="NCBI Taxonomy" id="145388"/>
    <lineage>
        <taxon>Eukaryota</taxon>
        <taxon>Viridiplantae</taxon>
        <taxon>Chlorophyta</taxon>
        <taxon>core chlorophytes</taxon>
        <taxon>Chlorophyceae</taxon>
        <taxon>CS clade</taxon>
        <taxon>Sphaeropleales</taxon>
        <taxon>Selenastraceae</taxon>
        <taxon>Monoraphidium</taxon>
    </lineage>
</organism>
<dbReference type="PANTHER" id="PTHR10696">
    <property type="entry name" value="GAMMA-BUTYROBETAINE HYDROXYLASE-RELATED"/>
    <property type="match status" value="1"/>
</dbReference>
<dbReference type="InterPro" id="IPR003819">
    <property type="entry name" value="TauD/TfdA-like"/>
</dbReference>
<dbReference type="OrthoDB" id="272271at2759"/>
<sequence length="315" mass="35705">MMTALSFEATQADFPLPTLGPLLLSIAEDCKRGRGFGVLRGLPVQRWTRIQSLIAYWGFSLYWGRLQHQNEKAHLIGHVKEVVDPTNAKSTTRLYMTRKAQPWHVDASDLVSLLFLKTAKSGGLSGWASSSTIYNEILRTRPDLIPVLAGTWYMDRKKEVPPGKKPYFVLPILNWHEGHLTISWNDTYYQLPPKLYPGEVPPLTPQQEEAIQVWRDTASRPDISINMWLQPGDVQLLQNHNIVHNRSEFEDHEHVDDKRHLLRLWLSPEDARPLPEHFSDLWGGVTPGARGGVGFKTGPEGGVFPLEAEVGQQKL</sequence>
<dbReference type="SUPFAM" id="SSF51197">
    <property type="entry name" value="Clavaminate synthase-like"/>
    <property type="match status" value="1"/>
</dbReference>
<dbReference type="InterPro" id="IPR042098">
    <property type="entry name" value="TauD-like_sf"/>
</dbReference>
<evidence type="ECO:0000256" key="2">
    <source>
        <dbReference type="ARBA" id="ARBA00023194"/>
    </source>
</evidence>
<dbReference type="GO" id="GO:0016491">
    <property type="term" value="F:oxidoreductase activity"/>
    <property type="evidence" value="ECO:0007669"/>
    <property type="project" value="UniProtKB-KW"/>
</dbReference>
<dbReference type="Gene3D" id="3.60.130.10">
    <property type="entry name" value="Clavaminate synthase-like"/>
    <property type="match status" value="1"/>
</dbReference>
<dbReference type="GeneID" id="25732012"/>
<dbReference type="KEGG" id="mng:MNEG_14449"/>
<reference evidence="4 5" key="1">
    <citation type="journal article" date="2013" name="BMC Genomics">
        <title>Reconstruction of the lipid metabolism for the microalga Monoraphidium neglectum from its genome sequence reveals characteristics suitable for biofuel production.</title>
        <authorList>
            <person name="Bogen C."/>
            <person name="Al-Dilaimi A."/>
            <person name="Albersmeier A."/>
            <person name="Wichmann J."/>
            <person name="Grundmann M."/>
            <person name="Rupp O."/>
            <person name="Lauersen K.J."/>
            <person name="Blifernez-Klassen O."/>
            <person name="Kalinowski J."/>
            <person name="Goesmann A."/>
            <person name="Mussgnug J.H."/>
            <person name="Kruse O."/>
        </authorList>
    </citation>
    <scope>NUCLEOTIDE SEQUENCE [LARGE SCALE GENOMIC DNA]</scope>
    <source>
        <strain evidence="4 5">SAG 48.87</strain>
    </source>
</reference>
<proteinExistence type="predicted"/>
<keyword evidence="5" id="KW-1185">Reference proteome</keyword>
<evidence type="ECO:0000313" key="4">
    <source>
        <dbReference type="EMBL" id="KIY93513.1"/>
    </source>
</evidence>
<evidence type="ECO:0000259" key="3">
    <source>
        <dbReference type="Pfam" id="PF02668"/>
    </source>
</evidence>
<name>A0A0D2KCD8_9CHLO</name>
<dbReference type="InterPro" id="IPR050411">
    <property type="entry name" value="AlphaKG_dependent_hydroxylases"/>
</dbReference>
<protein>
    <recommendedName>
        <fullName evidence="3">TauD/TfdA-like domain-containing protein</fullName>
    </recommendedName>
</protein>
<keyword evidence="2" id="KW-0045">Antibiotic biosynthesis</keyword>
<evidence type="ECO:0000256" key="1">
    <source>
        <dbReference type="ARBA" id="ARBA00023002"/>
    </source>
</evidence>
<dbReference type="Proteomes" id="UP000054498">
    <property type="component" value="Unassembled WGS sequence"/>
</dbReference>
<evidence type="ECO:0000313" key="5">
    <source>
        <dbReference type="Proteomes" id="UP000054498"/>
    </source>
</evidence>
<dbReference type="GO" id="GO:0017000">
    <property type="term" value="P:antibiotic biosynthetic process"/>
    <property type="evidence" value="ECO:0007669"/>
    <property type="project" value="UniProtKB-KW"/>
</dbReference>
<dbReference type="EMBL" id="KK104714">
    <property type="protein sequence ID" value="KIY93513.1"/>
    <property type="molecule type" value="Genomic_DNA"/>
</dbReference>
<dbReference type="Pfam" id="PF02668">
    <property type="entry name" value="TauD"/>
    <property type="match status" value="1"/>
</dbReference>
<keyword evidence="1" id="KW-0560">Oxidoreductase</keyword>